<organism evidence="6 7">
    <name type="scientific">Thlaspi arvense</name>
    <name type="common">Field penny-cress</name>
    <dbReference type="NCBI Taxonomy" id="13288"/>
    <lineage>
        <taxon>Eukaryota</taxon>
        <taxon>Viridiplantae</taxon>
        <taxon>Streptophyta</taxon>
        <taxon>Embryophyta</taxon>
        <taxon>Tracheophyta</taxon>
        <taxon>Spermatophyta</taxon>
        <taxon>Magnoliopsida</taxon>
        <taxon>eudicotyledons</taxon>
        <taxon>Gunneridae</taxon>
        <taxon>Pentapetalae</taxon>
        <taxon>rosids</taxon>
        <taxon>malvids</taxon>
        <taxon>Brassicales</taxon>
        <taxon>Brassicaceae</taxon>
        <taxon>Thlaspideae</taxon>
        <taxon>Thlaspi</taxon>
    </lineage>
</organism>
<gene>
    <name evidence="6" type="ORF">TAV2_LOCUS4995</name>
</gene>
<dbReference type="PANTHER" id="PTHR47694:SF1">
    <property type="entry name" value="PLANT UBX DOMAIN-CONTAINING PROTEIN 2"/>
    <property type="match status" value="1"/>
</dbReference>
<feature type="compositionally biased region" description="Low complexity" evidence="4">
    <location>
        <begin position="33"/>
        <end position="54"/>
    </location>
</feature>
<feature type="compositionally biased region" description="Pro residues" evidence="4">
    <location>
        <begin position="70"/>
        <end position="82"/>
    </location>
</feature>
<dbReference type="AlphaFoldDB" id="A0AAU9RNB1"/>
<accession>A0AAU9RNB1</accession>
<evidence type="ECO:0000256" key="1">
    <source>
        <dbReference type="ARBA" id="ARBA00004170"/>
    </source>
</evidence>
<reference evidence="6 7" key="1">
    <citation type="submission" date="2022-03" db="EMBL/GenBank/DDBJ databases">
        <authorList>
            <person name="Nunn A."/>
            <person name="Chopra R."/>
            <person name="Nunn A."/>
            <person name="Contreras Garrido A."/>
        </authorList>
    </citation>
    <scope>NUCLEOTIDE SEQUENCE [LARGE SCALE GENOMIC DNA]</scope>
</reference>
<dbReference type="PANTHER" id="PTHR47694">
    <property type="entry name" value="PLANT UBX DOMAIN-CONTAINING PROTEIN 2"/>
    <property type="match status" value="1"/>
</dbReference>
<evidence type="ECO:0000313" key="6">
    <source>
        <dbReference type="EMBL" id="CAH2045864.1"/>
    </source>
</evidence>
<protein>
    <recommendedName>
        <fullName evidence="5">UBX domain-containing protein</fullName>
    </recommendedName>
</protein>
<dbReference type="SMART" id="SM00580">
    <property type="entry name" value="PUG"/>
    <property type="match status" value="1"/>
</dbReference>
<evidence type="ECO:0000259" key="5">
    <source>
        <dbReference type="PROSITE" id="PS50033"/>
    </source>
</evidence>
<dbReference type="InterPro" id="IPR036339">
    <property type="entry name" value="PUB-like_dom_sf"/>
</dbReference>
<dbReference type="Proteomes" id="UP000836841">
    <property type="component" value="Chromosome 2"/>
</dbReference>
<dbReference type="CDD" id="cd09212">
    <property type="entry name" value="PUB"/>
    <property type="match status" value="1"/>
</dbReference>
<evidence type="ECO:0000256" key="4">
    <source>
        <dbReference type="SAM" id="MobiDB-lite"/>
    </source>
</evidence>
<evidence type="ECO:0000313" key="7">
    <source>
        <dbReference type="Proteomes" id="UP000836841"/>
    </source>
</evidence>
<feature type="region of interest" description="Disordered" evidence="4">
    <location>
        <begin position="30"/>
        <end position="128"/>
    </location>
</feature>
<dbReference type="PROSITE" id="PS50033">
    <property type="entry name" value="UBX"/>
    <property type="match status" value="1"/>
</dbReference>
<dbReference type="InterPro" id="IPR001012">
    <property type="entry name" value="UBX_dom"/>
</dbReference>
<keyword evidence="2" id="KW-0833">Ubl conjugation pathway</keyword>
<feature type="compositionally biased region" description="Polar residues" evidence="4">
    <location>
        <begin position="58"/>
        <end position="68"/>
    </location>
</feature>
<keyword evidence="3" id="KW-0472">Membrane</keyword>
<evidence type="ECO:0000256" key="2">
    <source>
        <dbReference type="ARBA" id="ARBA00022786"/>
    </source>
</evidence>
<keyword evidence="7" id="KW-1185">Reference proteome</keyword>
<dbReference type="InterPro" id="IPR018997">
    <property type="entry name" value="PUB_domain"/>
</dbReference>
<dbReference type="InterPro" id="IPR029071">
    <property type="entry name" value="Ubiquitin-like_domsf"/>
</dbReference>
<sequence>NFQSFEFFFLPTEKKMDDVKDKLKGFMKKVNLSSSSGKFKGSGRVLGSSSSSSGPVNPIQNRFNSSQAPNPTPRPKPSPNPNPSSSSTASSNSTPLPEKPISSGSTIKPDPDPVRAPQDGFDPFGALITSSNRSQNGYSLNMFECPICKSPFTSEEEVSVHVESCLGNTNGDESASDKDNHDDDKSEMEKLVVVYLSAKPTESSIDVLLRLLKNIVKEPENGKFRKVRMSNAKIKEAIGDVAGGVEILELVGFELKDENGEIWAVMEVPGEEQSQLINKVVGILENRKIEMPRKDEISGTSAQVGVAEEPVVPKKIDREIRVFFSVAENVASRIEVPDSFYSLSADEIKREADLRRKKIAESQLLIPRSFREKQAKAARKRYKRSMIRVQFPDGVVLQGVFAPWEPTIALYEFVSSALKEPSLQFELLDPVLVKRRVIPHTPAPGQKQRTLEDEELVPSALIKFRPIETDSLVFTGLCNELLEISEPLS</sequence>
<name>A0AAU9RNB1_THLAR</name>
<dbReference type="EMBL" id="OU466858">
    <property type="protein sequence ID" value="CAH2045864.1"/>
    <property type="molecule type" value="Genomic_DNA"/>
</dbReference>
<feature type="compositionally biased region" description="Low complexity" evidence="4">
    <location>
        <begin position="83"/>
        <end position="96"/>
    </location>
</feature>
<feature type="non-terminal residue" evidence="6">
    <location>
        <position position="1"/>
    </location>
</feature>
<dbReference type="Gene3D" id="3.10.20.90">
    <property type="entry name" value="Phosphatidylinositol 3-kinase Catalytic Subunit, Chain A, domain 1"/>
    <property type="match status" value="1"/>
</dbReference>
<dbReference type="CDD" id="cd16119">
    <property type="entry name" value="UBX_UBXN6"/>
    <property type="match status" value="1"/>
</dbReference>
<dbReference type="SUPFAM" id="SSF143503">
    <property type="entry name" value="PUG domain-like"/>
    <property type="match status" value="1"/>
</dbReference>
<comment type="subcellular location">
    <subcellularLocation>
        <location evidence="1">Membrane</location>
        <topology evidence="1">Peripheral membrane protein</topology>
    </subcellularLocation>
</comment>
<proteinExistence type="predicted"/>
<dbReference type="GO" id="GO:0016020">
    <property type="term" value="C:membrane"/>
    <property type="evidence" value="ECO:0007669"/>
    <property type="project" value="UniProtKB-SubCell"/>
</dbReference>
<dbReference type="GO" id="GO:0050832">
    <property type="term" value="P:defense response to fungus"/>
    <property type="evidence" value="ECO:0007669"/>
    <property type="project" value="TreeGrafter"/>
</dbReference>
<dbReference type="FunFam" id="3.10.20.90:FF:000185">
    <property type="entry name" value="UBX domain-containing protein 6"/>
    <property type="match status" value="1"/>
</dbReference>
<feature type="domain" description="UBX" evidence="5">
    <location>
        <begin position="380"/>
        <end position="464"/>
    </location>
</feature>
<dbReference type="SUPFAM" id="SSF54236">
    <property type="entry name" value="Ubiquitin-like"/>
    <property type="match status" value="1"/>
</dbReference>
<dbReference type="Gene3D" id="1.20.58.2190">
    <property type="match status" value="1"/>
</dbReference>
<evidence type="ECO:0000256" key="3">
    <source>
        <dbReference type="ARBA" id="ARBA00023136"/>
    </source>
</evidence>
<dbReference type="Pfam" id="PF09409">
    <property type="entry name" value="PUB"/>
    <property type="match status" value="1"/>
</dbReference>